<name>A0AA38IVK1_9CUCU</name>
<dbReference type="EMBL" id="JALNTZ010000002">
    <property type="protein sequence ID" value="KAJ3664337.1"/>
    <property type="molecule type" value="Genomic_DNA"/>
</dbReference>
<dbReference type="AlphaFoldDB" id="A0AA38IVK1"/>
<organism evidence="1 2">
    <name type="scientific">Zophobas morio</name>
    <dbReference type="NCBI Taxonomy" id="2755281"/>
    <lineage>
        <taxon>Eukaryota</taxon>
        <taxon>Metazoa</taxon>
        <taxon>Ecdysozoa</taxon>
        <taxon>Arthropoda</taxon>
        <taxon>Hexapoda</taxon>
        <taxon>Insecta</taxon>
        <taxon>Pterygota</taxon>
        <taxon>Neoptera</taxon>
        <taxon>Endopterygota</taxon>
        <taxon>Coleoptera</taxon>
        <taxon>Polyphaga</taxon>
        <taxon>Cucujiformia</taxon>
        <taxon>Tenebrionidae</taxon>
        <taxon>Zophobas</taxon>
    </lineage>
</organism>
<accession>A0AA38IVK1</accession>
<protein>
    <submittedName>
        <fullName evidence="1">Uncharacterized protein</fullName>
    </submittedName>
</protein>
<keyword evidence="2" id="KW-1185">Reference proteome</keyword>
<dbReference type="Proteomes" id="UP001168821">
    <property type="component" value="Unassembled WGS sequence"/>
</dbReference>
<sequence>MNLDFSPSRVEKTAGMPEMFSSFFLLPPWLWTHAMHFTGGAGGHSYDDNVVITAESALFTIVSATLKRRGRIDISHRARGLAENNARARTTRLRVKIPLFFSSLCSGLFVALF</sequence>
<comment type="caution">
    <text evidence="1">The sequence shown here is derived from an EMBL/GenBank/DDBJ whole genome shotgun (WGS) entry which is preliminary data.</text>
</comment>
<gene>
    <name evidence="1" type="ORF">Zmor_008518</name>
</gene>
<proteinExistence type="predicted"/>
<reference evidence="1" key="1">
    <citation type="journal article" date="2023" name="G3 (Bethesda)">
        <title>Whole genome assemblies of Zophobas morio and Tenebrio molitor.</title>
        <authorList>
            <person name="Kaur S."/>
            <person name="Stinson S.A."/>
            <person name="diCenzo G.C."/>
        </authorList>
    </citation>
    <scope>NUCLEOTIDE SEQUENCE</scope>
    <source>
        <strain evidence="1">QUZm001</strain>
    </source>
</reference>
<evidence type="ECO:0000313" key="1">
    <source>
        <dbReference type="EMBL" id="KAJ3664337.1"/>
    </source>
</evidence>
<evidence type="ECO:0000313" key="2">
    <source>
        <dbReference type="Proteomes" id="UP001168821"/>
    </source>
</evidence>